<keyword evidence="8" id="KW-0206">Cytoskeleton</keyword>
<feature type="coiled-coil region" evidence="13">
    <location>
        <begin position="841"/>
        <end position="924"/>
    </location>
</feature>
<dbReference type="AlphaFoldDB" id="A0A8C9R1C5"/>
<evidence type="ECO:0000256" key="3">
    <source>
        <dbReference type="ARBA" id="ARBA00022614"/>
    </source>
</evidence>
<evidence type="ECO:0000256" key="8">
    <source>
        <dbReference type="ARBA" id="ARBA00023212"/>
    </source>
</evidence>
<comment type="function">
    <text evidence="10">Required for the organization of the mitotic spindle. Maintains the structural integrity of centrosomes during mitosis.</text>
</comment>
<dbReference type="InterPro" id="IPR032675">
    <property type="entry name" value="LRR_dom_sf"/>
</dbReference>
<evidence type="ECO:0000313" key="15">
    <source>
        <dbReference type="Ensembl" id="ENSSFOP00015007126.1"/>
    </source>
</evidence>
<dbReference type="PROSITE" id="PS51450">
    <property type="entry name" value="LRR"/>
    <property type="match status" value="4"/>
</dbReference>
<name>A0A8C9R1C5_SCLFO</name>
<comment type="similarity">
    <text evidence="11">Belongs to the LRRCC1 family.</text>
</comment>
<dbReference type="Gene3D" id="3.80.10.10">
    <property type="entry name" value="Ribonuclease Inhibitor"/>
    <property type="match status" value="2"/>
</dbReference>
<evidence type="ECO:0000256" key="10">
    <source>
        <dbReference type="ARBA" id="ARBA00054059"/>
    </source>
</evidence>
<keyword evidence="9" id="KW-0131">Cell cycle</keyword>
<proteinExistence type="inferred from homology"/>
<dbReference type="InterPro" id="IPR003591">
    <property type="entry name" value="Leu-rich_rpt_typical-subtyp"/>
</dbReference>
<feature type="compositionally biased region" description="Low complexity" evidence="14">
    <location>
        <begin position="277"/>
        <end position="290"/>
    </location>
</feature>
<feature type="compositionally biased region" description="Polar residues" evidence="14">
    <location>
        <begin position="344"/>
        <end position="360"/>
    </location>
</feature>
<evidence type="ECO:0000256" key="6">
    <source>
        <dbReference type="ARBA" id="ARBA00022776"/>
    </source>
</evidence>
<keyword evidence="4" id="KW-0132">Cell division</keyword>
<feature type="coiled-coil region" evidence="13">
    <location>
        <begin position="962"/>
        <end position="1000"/>
    </location>
</feature>
<feature type="region of interest" description="Disordered" evidence="14">
    <location>
        <begin position="273"/>
        <end position="396"/>
    </location>
</feature>
<evidence type="ECO:0000256" key="12">
    <source>
        <dbReference type="ARBA" id="ARBA00067351"/>
    </source>
</evidence>
<keyword evidence="6" id="KW-0498">Mitosis</keyword>
<feature type="compositionally biased region" description="Basic and acidic residues" evidence="14">
    <location>
        <begin position="385"/>
        <end position="396"/>
    </location>
</feature>
<feature type="compositionally biased region" description="Basic and acidic residues" evidence="14">
    <location>
        <begin position="292"/>
        <end position="315"/>
    </location>
</feature>
<keyword evidence="7 13" id="KW-0175">Coiled coil</keyword>
<gene>
    <name evidence="15" type="primary">LRRCC1</name>
    <name evidence="15" type="synonym">lrrcc1</name>
</gene>
<dbReference type="GO" id="GO:0051301">
    <property type="term" value="P:cell division"/>
    <property type="evidence" value="ECO:0007669"/>
    <property type="project" value="UniProtKB-KW"/>
</dbReference>
<evidence type="ECO:0000256" key="4">
    <source>
        <dbReference type="ARBA" id="ARBA00022618"/>
    </source>
</evidence>
<comment type="subcellular location">
    <subcellularLocation>
        <location evidence="1">Cytoplasm</location>
        <location evidence="1">Cytoskeleton</location>
        <location evidence="1">Microtubule organizing center</location>
        <location evidence="1">Centrosome</location>
        <location evidence="1">Centriole</location>
    </subcellularLocation>
</comment>
<protein>
    <recommendedName>
        <fullName evidence="12">Leucine-rich repeat and coiled-coil domain-containing protein 1</fullName>
    </recommendedName>
</protein>
<dbReference type="FunFam" id="3.80.10.10:FF:000148">
    <property type="entry name" value="Leucine rich repeat and coiled-coil centrosomal protein 1"/>
    <property type="match status" value="1"/>
</dbReference>
<keyword evidence="3" id="KW-0433">Leucine-rich repeat</keyword>
<dbReference type="Ensembl" id="ENSSFOT00015007234.2">
    <property type="protein sequence ID" value="ENSSFOP00015007126.1"/>
    <property type="gene ID" value="ENSSFOG00015004630.2"/>
</dbReference>
<evidence type="ECO:0000256" key="14">
    <source>
        <dbReference type="SAM" id="MobiDB-lite"/>
    </source>
</evidence>
<reference evidence="15" key="2">
    <citation type="submission" date="2025-08" db="UniProtKB">
        <authorList>
            <consortium name="Ensembl"/>
        </authorList>
    </citation>
    <scope>IDENTIFICATION</scope>
</reference>
<dbReference type="GO" id="GO:0005737">
    <property type="term" value="C:cytoplasm"/>
    <property type="evidence" value="ECO:0007669"/>
    <property type="project" value="TreeGrafter"/>
</dbReference>
<feature type="compositionally biased region" description="Polar residues" evidence="14">
    <location>
        <begin position="375"/>
        <end position="384"/>
    </location>
</feature>
<dbReference type="Pfam" id="PF14580">
    <property type="entry name" value="LRR_9"/>
    <property type="match status" value="1"/>
</dbReference>
<dbReference type="PANTHER" id="PTHR15454:SF34">
    <property type="entry name" value="LEUCINE-RICH REPEAT AND COILED-COIL DOMAIN-CONTAINING PROTEIN 1"/>
    <property type="match status" value="1"/>
</dbReference>
<dbReference type="GO" id="GO:0005814">
    <property type="term" value="C:centriole"/>
    <property type="evidence" value="ECO:0007669"/>
    <property type="project" value="UniProtKB-SubCell"/>
</dbReference>
<evidence type="ECO:0000256" key="1">
    <source>
        <dbReference type="ARBA" id="ARBA00004114"/>
    </source>
</evidence>
<evidence type="ECO:0000256" key="5">
    <source>
        <dbReference type="ARBA" id="ARBA00022737"/>
    </source>
</evidence>
<feature type="region of interest" description="Disordered" evidence="14">
    <location>
        <begin position="234"/>
        <end position="253"/>
    </location>
</feature>
<dbReference type="InterPro" id="IPR001611">
    <property type="entry name" value="Leu-rich_rpt"/>
</dbReference>
<evidence type="ECO:0000313" key="16">
    <source>
        <dbReference type="Proteomes" id="UP000694397"/>
    </source>
</evidence>
<evidence type="ECO:0000256" key="9">
    <source>
        <dbReference type="ARBA" id="ARBA00023306"/>
    </source>
</evidence>
<evidence type="ECO:0000256" key="13">
    <source>
        <dbReference type="SAM" id="Coils"/>
    </source>
</evidence>
<keyword evidence="2" id="KW-0963">Cytoplasm</keyword>
<feature type="coiled-coil region" evidence="13">
    <location>
        <begin position="672"/>
        <end position="710"/>
    </location>
</feature>
<organism evidence="15 16">
    <name type="scientific">Scleropages formosus</name>
    <name type="common">Asian bonytongue</name>
    <name type="synonym">Osteoglossum formosum</name>
    <dbReference type="NCBI Taxonomy" id="113540"/>
    <lineage>
        <taxon>Eukaryota</taxon>
        <taxon>Metazoa</taxon>
        <taxon>Chordata</taxon>
        <taxon>Craniata</taxon>
        <taxon>Vertebrata</taxon>
        <taxon>Euteleostomi</taxon>
        <taxon>Actinopterygii</taxon>
        <taxon>Neopterygii</taxon>
        <taxon>Teleostei</taxon>
        <taxon>Osteoglossocephala</taxon>
        <taxon>Osteoglossomorpha</taxon>
        <taxon>Osteoglossiformes</taxon>
        <taxon>Osteoglossidae</taxon>
        <taxon>Scleropages</taxon>
    </lineage>
</organism>
<dbReference type="SMART" id="SM00369">
    <property type="entry name" value="LRR_TYP"/>
    <property type="match status" value="2"/>
</dbReference>
<dbReference type="GO" id="GO:0005813">
    <property type="term" value="C:centrosome"/>
    <property type="evidence" value="ECO:0007669"/>
    <property type="project" value="TreeGrafter"/>
</dbReference>
<reference evidence="15" key="3">
    <citation type="submission" date="2025-09" db="UniProtKB">
        <authorList>
            <consortium name="Ensembl"/>
        </authorList>
    </citation>
    <scope>IDENTIFICATION</scope>
</reference>
<dbReference type="SUPFAM" id="SSF52058">
    <property type="entry name" value="L domain-like"/>
    <property type="match status" value="2"/>
</dbReference>
<sequence length="1011" mass="115678">MMADGGELSLIDKNISSLFEIPLNPSVRSLNLHCNGLSKIEGLLTAWYIRHLDLSSNKISCIEGLESLTSLQTLNLSCNLISKVEGLHGLVSLKRLNLSYNQISDLTGFLYLHGNEYKLKHLYLQCNRVNSMSQLLQCMRGLQSLRSVTLNLEGSRNPVCDTPGYREIILQSLPQLSALDGMDRHGNRVYSSDENALDILGLEDFADFLLSDVSVNNEKVLTRFHQRADHAKINQPTNIVEGKASSPNSPKRLLDAGNLLRIKKLENQVSQLIQLAPSSPSSTSTPTLTSMEKAKRDTDLTTESERDSGKEDNRKGASLRSRIPTHHKGLLTSRKQSTRDLRSQRSNSNLGAAITKSRSLACSGKKVDPPKKSQHVQTAPPSNTEGKHAAGAKDGKISMHTEEETYRAIIEERDQERERRWKAEQALKKLTEQLQNLQTQASEEKNLQNLALHTTDRLKELLLKERANCVKLQQRVEELERSLHSAQDELVQARSQEQQQQSVLHRLQDTATQNETLWAQQQAEETKRIQELENQVAALRREIEILRALAQQRKDKLHQLHELLASREQSHRKELESWIHPKGPEFHEAVAQAAAVSEQHHSQQLADLQEKLTEARQRYTDLEDEFRMALTIEAARFAEVKEGFNLQAAELTDCKAALAMSRQKEQQSATLVQELTSMVKEQKTRIAELIKSKREAVTDLKARVRTLEATVEDDKHRRLQLELLKQEKFKLLSELATQESVIDGLRAERKIWGQELAQQGASLAQDRGRLEARIEVLSTEVQTLRKQNESDNKTLKIKAKIVEDNTETIRKLKEGLQERDEQTRHLREESVQAQRRFQAQLEEETVHLGELREQVEQLIARKEELKQQLEDKEAELGEVKKEHSVMKRKWKDKAELLTQLEFQVKRMKESFDSKEKLLADEREKAVQAHKAALEKLRCVDNAFQRQMEAVQASHQAELLQLASDKQKEIELANHRVVQVEEEMRQLLEETKHKKRTMEEKMRCLSSVLKEF</sequence>
<accession>A0A8C9R1C5</accession>
<evidence type="ECO:0000256" key="7">
    <source>
        <dbReference type="ARBA" id="ARBA00023054"/>
    </source>
</evidence>
<feature type="coiled-coil region" evidence="13">
    <location>
        <begin position="522"/>
        <end position="556"/>
    </location>
</feature>
<dbReference type="PANTHER" id="PTHR15454">
    <property type="entry name" value="NISCHARIN RELATED"/>
    <property type="match status" value="1"/>
</dbReference>
<dbReference type="SMART" id="SM00365">
    <property type="entry name" value="LRR_SD22"/>
    <property type="match status" value="3"/>
</dbReference>
<dbReference type="Proteomes" id="UP000694397">
    <property type="component" value="Chromosome 10"/>
</dbReference>
<evidence type="ECO:0000256" key="11">
    <source>
        <dbReference type="ARBA" id="ARBA00061329"/>
    </source>
</evidence>
<feature type="coiled-coil region" evidence="13">
    <location>
        <begin position="598"/>
        <end position="625"/>
    </location>
</feature>
<reference evidence="15 16" key="1">
    <citation type="submission" date="2019-04" db="EMBL/GenBank/DDBJ databases">
        <authorList>
            <consortium name="Wellcome Sanger Institute Data Sharing"/>
        </authorList>
    </citation>
    <scope>NUCLEOTIDE SEQUENCE [LARGE SCALE GENOMIC DNA]</scope>
</reference>
<dbReference type="OrthoDB" id="7451790at2759"/>
<keyword evidence="5" id="KW-0677">Repeat</keyword>
<evidence type="ECO:0000256" key="2">
    <source>
        <dbReference type="ARBA" id="ARBA00022490"/>
    </source>
</evidence>
<feature type="coiled-coil region" evidence="13">
    <location>
        <begin position="413"/>
        <end position="496"/>
    </location>
</feature>
<keyword evidence="16" id="KW-1185">Reference proteome</keyword>
<dbReference type="GeneTree" id="ENSGT00940000157414"/>